<dbReference type="AlphaFoldDB" id="A0A0X3P502"/>
<dbReference type="InterPro" id="IPR011989">
    <property type="entry name" value="ARM-like"/>
</dbReference>
<accession>A0A0X3P502</accession>
<dbReference type="InterPro" id="IPR016024">
    <property type="entry name" value="ARM-type_fold"/>
</dbReference>
<sequence length="414" mass="47449">MEDGRTFTEQVALLIEELEMATPEFIISPDFVNISKRFLESFYNIKNKEDMMIYRQKVADSILCKKGTSKTFGKTLKLLIEEVKRRANPITHSTTRISAYKSAVFLQAALLNYSECSAKLTRNLMKDKNYIQANRLILHGVCEDDANLPVNQSILHFLKCTLTCTHNLLKFCGDEARFVLNEKGFYNVILKYKDSCRTDIKNLSLFILAYLTKDEQGLKLLEKTTIDIIITSLKDALENKDRKPDGFRPVELCACLEQIAKLEPIQAHLIAQNILSILRKVYRSGSRRTACAALLIVWTLAFNPELKSQVKKAFGNFVKWELNSFQKNEIATENKQSENKTKEIVDCMMIRRWILSRRQTVLGANDKTVTGNLTSAVEESKFMLFLLERISMEINFEGRTNITFSLNSCQLGFL</sequence>
<proteinExistence type="predicted"/>
<dbReference type="EMBL" id="GEEE01020153">
    <property type="protein sequence ID" value="JAP43072.1"/>
    <property type="molecule type" value="Transcribed_RNA"/>
</dbReference>
<dbReference type="PANTHER" id="PTHR46270">
    <property type="entry name" value="ARMADILLO-TYPE FOLD-RELATED"/>
    <property type="match status" value="1"/>
</dbReference>
<organism evidence="1">
    <name type="scientific">Schistocephalus solidus</name>
    <name type="common">Tapeworm</name>
    <dbReference type="NCBI Taxonomy" id="70667"/>
    <lineage>
        <taxon>Eukaryota</taxon>
        <taxon>Metazoa</taxon>
        <taxon>Spiralia</taxon>
        <taxon>Lophotrochozoa</taxon>
        <taxon>Platyhelminthes</taxon>
        <taxon>Cestoda</taxon>
        <taxon>Eucestoda</taxon>
        <taxon>Diphyllobothriidea</taxon>
        <taxon>Diphyllobothriidae</taxon>
        <taxon>Schistocephalus</taxon>
    </lineage>
</organism>
<evidence type="ECO:0000313" key="1">
    <source>
        <dbReference type="EMBL" id="JAP43072.1"/>
    </source>
</evidence>
<dbReference type="SUPFAM" id="SSF48371">
    <property type="entry name" value="ARM repeat"/>
    <property type="match status" value="1"/>
</dbReference>
<reference evidence="1" key="1">
    <citation type="submission" date="2016-01" db="EMBL/GenBank/DDBJ databases">
        <title>Reference transcriptome for the parasite Schistocephalus solidus: insights into the molecular evolution of parasitism.</title>
        <authorList>
            <person name="Hebert F.O."/>
            <person name="Grambauer S."/>
            <person name="Barber I."/>
            <person name="Landry C.R."/>
            <person name="Aubin-Horth N."/>
        </authorList>
    </citation>
    <scope>NUCLEOTIDE SEQUENCE</scope>
</reference>
<gene>
    <name evidence="1" type="ORF">TR119464</name>
</gene>
<dbReference type="PANTHER" id="PTHR46270:SF2">
    <property type="entry name" value="TIR DOMAIN-CONTAINING PROTEIN"/>
    <property type="match status" value="1"/>
</dbReference>
<dbReference type="Gene3D" id="1.25.10.10">
    <property type="entry name" value="Leucine-rich Repeat Variant"/>
    <property type="match status" value="1"/>
</dbReference>
<name>A0A0X3P502_SCHSO</name>
<protein>
    <submittedName>
        <fullName evidence="1">Uncharacterized protein</fullName>
    </submittedName>
</protein>